<evidence type="ECO:0000313" key="3">
    <source>
        <dbReference type="Proteomes" id="UP001595923"/>
    </source>
</evidence>
<gene>
    <name evidence="2" type="ORF">ACFO4E_09065</name>
</gene>
<reference evidence="3" key="1">
    <citation type="journal article" date="2019" name="Int. J. Syst. Evol. Microbiol.">
        <title>The Global Catalogue of Microorganisms (GCM) 10K type strain sequencing project: providing services to taxonomists for standard genome sequencing and annotation.</title>
        <authorList>
            <consortium name="The Broad Institute Genomics Platform"/>
            <consortium name="The Broad Institute Genome Sequencing Center for Infectious Disease"/>
            <person name="Wu L."/>
            <person name="Ma J."/>
        </authorList>
    </citation>
    <scope>NUCLEOTIDE SEQUENCE [LARGE SCALE GENOMIC DNA]</scope>
    <source>
        <strain evidence="3">XZYJ18</strain>
    </source>
</reference>
<dbReference type="CDD" id="cd00093">
    <property type="entry name" value="HTH_XRE"/>
    <property type="match status" value="1"/>
</dbReference>
<proteinExistence type="predicted"/>
<dbReference type="InterPro" id="IPR010982">
    <property type="entry name" value="Lambda_DNA-bd_dom_sf"/>
</dbReference>
<evidence type="ECO:0000259" key="1">
    <source>
        <dbReference type="PROSITE" id="PS50943"/>
    </source>
</evidence>
<dbReference type="InterPro" id="IPR043917">
    <property type="entry name" value="DUF5753"/>
</dbReference>
<organism evidence="2 3">
    <name type="scientific">Nocardiopsis mangrovi</name>
    <dbReference type="NCBI Taxonomy" id="1179818"/>
    <lineage>
        <taxon>Bacteria</taxon>
        <taxon>Bacillati</taxon>
        <taxon>Actinomycetota</taxon>
        <taxon>Actinomycetes</taxon>
        <taxon>Streptosporangiales</taxon>
        <taxon>Nocardiopsidaceae</taxon>
        <taxon>Nocardiopsis</taxon>
    </lineage>
</organism>
<dbReference type="Gene3D" id="1.10.260.40">
    <property type="entry name" value="lambda repressor-like DNA-binding domains"/>
    <property type="match status" value="1"/>
</dbReference>
<dbReference type="InterPro" id="IPR001387">
    <property type="entry name" value="Cro/C1-type_HTH"/>
</dbReference>
<feature type="domain" description="HTH cro/C1-type" evidence="1">
    <location>
        <begin position="18"/>
        <end position="72"/>
    </location>
</feature>
<name>A0ABV9DWM4_9ACTN</name>
<dbReference type="RefSeq" id="WP_378572811.1">
    <property type="nucleotide sequence ID" value="NZ_JBHSFQ010000006.1"/>
</dbReference>
<accession>A0ABV9DWM4</accession>
<dbReference type="Proteomes" id="UP001595923">
    <property type="component" value="Unassembled WGS sequence"/>
</dbReference>
<sequence>MAATRSPALRAQWLGGMLRDLRESNRLPLRETALFLERSTSTVSRFESGALPISPDDVAALLDFYHVEGAVQRSALLRLAEDPVDTGWWERYRADITPATGDRIWLEERAERIRVFSPLAVATLLQTESYARAVIAAAAPGAPARQVERWVEVRMKRQGVLGGDSPARLDVLLDEGALRRPAGGHAAMRDQLAHLRASGERDNIRIRVLPFDAGAYTDTDGAFGLIALGGPLPEVAHVDGAAGRVLLAHDDVRRLGSLYDRLQASCLTPDESAAFLAALESAGG</sequence>
<dbReference type="PROSITE" id="PS50943">
    <property type="entry name" value="HTH_CROC1"/>
    <property type="match status" value="1"/>
</dbReference>
<dbReference type="EMBL" id="JBHSFQ010000006">
    <property type="protein sequence ID" value="MFC4562003.1"/>
    <property type="molecule type" value="Genomic_DNA"/>
</dbReference>
<comment type="caution">
    <text evidence="2">The sequence shown here is derived from an EMBL/GenBank/DDBJ whole genome shotgun (WGS) entry which is preliminary data.</text>
</comment>
<dbReference type="Pfam" id="PF19054">
    <property type="entry name" value="DUF5753"/>
    <property type="match status" value="1"/>
</dbReference>
<evidence type="ECO:0000313" key="2">
    <source>
        <dbReference type="EMBL" id="MFC4562003.1"/>
    </source>
</evidence>
<dbReference type="SUPFAM" id="SSF47413">
    <property type="entry name" value="lambda repressor-like DNA-binding domains"/>
    <property type="match status" value="1"/>
</dbReference>
<dbReference type="Pfam" id="PF13560">
    <property type="entry name" value="HTH_31"/>
    <property type="match status" value="1"/>
</dbReference>
<keyword evidence="3" id="KW-1185">Reference proteome</keyword>
<protein>
    <submittedName>
        <fullName evidence="2">Helix-turn-helix domain-containing protein</fullName>
    </submittedName>
</protein>